<feature type="compositionally biased region" description="Polar residues" evidence="1">
    <location>
        <begin position="22"/>
        <end position="33"/>
    </location>
</feature>
<reference evidence="2 3" key="1">
    <citation type="submission" date="2024-05" db="EMBL/GenBank/DDBJ databases">
        <title>Genetic variation in Jamaican populations of the coffee berry borer (Hypothenemus hampei).</title>
        <authorList>
            <person name="Errbii M."/>
            <person name="Myrie A."/>
        </authorList>
    </citation>
    <scope>NUCLEOTIDE SEQUENCE [LARGE SCALE GENOMIC DNA]</scope>
    <source>
        <strain evidence="2">JA-Hopewell-2020-01-JO</strain>
        <tissue evidence="2">Whole body</tissue>
    </source>
</reference>
<organism evidence="2 3">
    <name type="scientific">Hypothenemus hampei</name>
    <name type="common">Coffee berry borer</name>
    <dbReference type="NCBI Taxonomy" id="57062"/>
    <lineage>
        <taxon>Eukaryota</taxon>
        <taxon>Metazoa</taxon>
        <taxon>Ecdysozoa</taxon>
        <taxon>Arthropoda</taxon>
        <taxon>Hexapoda</taxon>
        <taxon>Insecta</taxon>
        <taxon>Pterygota</taxon>
        <taxon>Neoptera</taxon>
        <taxon>Endopterygota</taxon>
        <taxon>Coleoptera</taxon>
        <taxon>Polyphaga</taxon>
        <taxon>Cucujiformia</taxon>
        <taxon>Curculionidae</taxon>
        <taxon>Scolytinae</taxon>
        <taxon>Hypothenemus</taxon>
    </lineage>
</organism>
<keyword evidence="3" id="KW-1185">Reference proteome</keyword>
<dbReference type="EMBL" id="JBDJPC010000013">
    <property type="protein sequence ID" value="KAL1488871.1"/>
    <property type="molecule type" value="Genomic_DNA"/>
</dbReference>
<evidence type="ECO:0000256" key="1">
    <source>
        <dbReference type="SAM" id="MobiDB-lite"/>
    </source>
</evidence>
<evidence type="ECO:0000313" key="2">
    <source>
        <dbReference type="EMBL" id="KAL1488871.1"/>
    </source>
</evidence>
<feature type="compositionally biased region" description="Acidic residues" evidence="1">
    <location>
        <begin position="37"/>
        <end position="49"/>
    </location>
</feature>
<feature type="compositionally biased region" description="Basic and acidic residues" evidence="1">
    <location>
        <begin position="121"/>
        <end position="132"/>
    </location>
</feature>
<evidence type="ECO:0000313" key="3">
    <source>
        <dbReference type="Proteomes" id="UP001566132"/>
    </source>
</evidence>
<feature type="region of interest" description="Disordered" evidence="1">
    <location>
        <begin position="21"/>
        <end position="132"/>
    </location>
</feature>
<proteinExistence type="predicted"/>
<feature type="compositionally biased region" description="Acidic residues" evidence="1">
    <location>
        <begin position="57"/>
        <end position="72"/>
    </location>
</feature>
<gene>
    <name evidence="2" type="ORF">ABEB36_014666</name>
</gene>
<accession>A0ABD1E2G7</accession>
<dbReference type="AlphaFoldDB" id="A0ABD1E2G7"/>
<dbReference type="Proteomes" id="UP001566132">
    <property type="component" value="Unassembled WGS sequence"/>
</dbReference>
<protein>
    <submittedName>
        <fullName evidence="2">Uncharacterized protein</fullName>
    </submittedName>
</protein>
<name>A0ABD1E2G7_HYPHA</name>
<sequence length="132" mass="15377">METRCITRSFAQQLTEEEVRNAMNSDNELNTLHNDFIEEEQSIDEATDSEIDHESNFEDTEEEENEENGDDVDMGHAQMYHGQDGTQWNSNPEKPPRRPYVRHTALHSVNLRPVQQLKTISKKDAKCQKMKN</sequence>
<comment type="caution">
    <text evidence="2">The sequence shown here is derived from an EMBL/GenBank/DDBJ whole genome shotgun (WGS) entry which is preliminary data.</text>
</comment>